<evidence type="ECO:0000313" key="11">
    <source>
        <dbReference type="EMBL" id="CAD7621086.1"/>
    </source>
</evidence>
<evidence type="ECO:0000256" key="7">
    <source>
        <dbReference type="ARBA" id="ARBA00022927"/>
    </source>
</evidence>
<evidence type="ECO:0000313" key="12">
    <source>
        <dbReference type="Proteomes" id="UP000759131"/>
    </source>
</evidence>
<evidence type="ECO:0000256" key="9">
    <source>
        <dbReference type="ARBA" id="ARBA00023242"/>
    </source>
</evidence>
<evidence type="ECO:0000256" key="1">
    <source>
        <dbReference type="ARBA" id="ARBA00004123"/>
    </source>
</evidence>
<dbReference type="PANTHER" id="PTHR11886:SF35">
    <property type="entry name" value="DYNEIN LIGHT CHAIN"/>
    <property type="match status" value="1"/>
</dbReference>
<keyword evidence="8 10" id="KW-0206">Cytoskeleton</keyword>
<dbReference type="OrthoDB" id="6506078at2759"/>
<dbReference type="SUPFAM" id="SSF54648">
    <property type="entry name" value="DLC"/>
    <property type="match status" value="1"/>
</dbReference>
<dbReference type="EMBL" id="CAJPIZ010000470">
    <property type="protein sequence ID" value="CAG2101516.1"/>
    <property type="molecule type" value="Genomic_DNA"/>
</dbReference>
<keyword evidence="12" id="KW-1185">Reference proteome</keyword>
<dbReference type="Proteomes" id="UP000759131">
    <property type="component" value="Unassembled WGS sequence"/>
</dbReference>
<dbReference type="GO" id="GO:0015031">
    <property type="term" value="P:protein transport"/>
    <property type="evidence" value="ECO:0007669"/>
    <property type="project" value="UniProtKB-KW"/>
</dbReference>
<dbReference type="EMBL" id="OC855045">
    <property type="protein sequence ID" value="CAD7621086.1"/>
    <property type="molecule type" value="Genomic_DNA"/>
</dbReference>
<sequence length="90" mass="10231">MTSEEKPAVRSADMSVAMQAVALEVGAEAVTKYTVEREIAAHIKKDFDRRYGPTWHCIVGRNYGSFVTHIQNNFIYYYIEKLAILLFKAG</sequence>
<reference evidence="11" key="1">
    <citation type="submission" date="2020-11" db="EMBL/GenBank/DDBJ databases">
        <authorList>
            <person name="Tran Van P."/>
        </authorList>
    </citation>
    <scope>NUCLEOTIDE SEQUENCE</scope>
</reference>
<keyword evidence="9" id="KW-0539">Nucleus</keyword>
<dbReference type="AlphaFoldDB" id="A0A7R9KFR6"/>
<proteinExistence type="inferred from homology"/>
<evidence type="ECO:0000256" key="5">
    <source>
        <dbReference type="ARBA" id="ARBA00022701"/>
    </source>
</evidence>
<dbReference type="PANTHER" id="PTHR11886">
    <property type="entry name" value="DYNEIN LIGHT CHAIN"/>
    <property type="match status" value="1"/>
</dbReference>
<dbReference type="Pfam" id="PF01221">
    <property type="entry name" value="Dynein_light"/>
    <property type="match status" value="1"/>
</dbReference>
<evidence type="ECO:0000256" key="3">
    <source>
        <dbReference type="ARBA" id="ARBA00022448"/>
    </source>
</evidence>
<name>A0A7R9KFR6_9ACAR</name>
<gene>
    <name evidence="11" type="ORF">OSB1V03_LOCUS1563</name>
</gene>
<protein>
    <recommendedName>
        <fullName evidence="10">Dynein light chain</fullName>
    </recommendedName>
</protein>
<dbReference type="GO" id="GO:0005874">
    <property type="term" value="C:microtubule"/>
    <property type="evidence" value="ECO:0007669"/>
    <property type="project" value="UniProtKB-KW"/>
</dbReference>
<evidence type="ECO:0000256" key="10">
    <source>
        <dbReference type="RuleBase" id="RU365010"/>
    </source>
</evidence>
<dbReference type="FunFam" id="3.30.740.10:FF:000005">
    <property type="entry name" value="Dynein light chain"/>
    <property type="match status" value="1"/>
</dbReference>
<dbReference type="GO" id="GO:0051028">
    <property type="term" value="P:mRNA transport"/>
    <property type="evidence" value="ECO:0007669"/>
    <property type="project" value="UniProtKB-KW"/>
</dbReference>
<organism evidence="11">
    <name type="scientific">Medioppia subpectinata</name>
    <dbReference type="NCBI Taxonomy" id="1979941"/>
    <lineage>
        <taxon>Eukaryota</taxon>
        <taxon>Metazoa</taxon>
        <taxon>Ecdysozoa</taxon>
        <taxon>Arthropoda</taxon>
        <taxon>Chelicerata</taxon>
        <taxon>Arachnida</taxon>
        <taxon>Acari</taxon>
        <taxon>Acariformes</taxon>
        <taxon>Sarcoptiformes</taxon>
        <taxon>Oribatida</taxon>
        <taxon>Brachypylina</taxon>
        <taxon>Oppioidea</taxon>
        <taxon>Oppiidae</taxon>
        <taxon>Medioppia</taxon>
    </lineage>
</organism>
<dbReference type="GO" id="GO:0005634">
    <property type="term" value="C:nucleus"/>
    <property type="evidence" value="ECO:0007669"/>
    <property type="project" value="UniProtKB-SubCell"/>
</dbReference>
<dbReference type="InterPro" id="IPR037177">
    <property type="entry name" value="DLC_sf"/>
</dbReference>
<dbReference type="GO" id="GO:0045505">
    <property type="term" value="F:dynein intermediate chain binding"/>
    <property type="evidence" value="ECO:0007669"/>
    <property type="project" value="TreeGrafter"/>
</dbReference>
<dbReference type="GO" id="GO:0007017">
    <property type="term" value="P:microtubule-based process"/>
    <property type="evidence" value="ECO:0007669"/>
    <property type="project" value="InterPro"/>
</dbReference>
<keyword evidence="10" id="KW-0505">Motor protein</keyword>
<keyword evidence="10" id="KW-0243">Dynein</keyword>
<evidence type="ECO:0000256" key="6">
    <source>
        <dbReference type="ARBA" id="ARBA00022816"/>
    </source>
</evidence>
<dbReference type="InterPro" id="IPR001372">
    <property type="entry name" value="Dynein_light_chain_typ-1/2"/>
</dbReference>
<accession>A0A7R9KFR6</accession>
<keyword evidence="5 10" id="KW-0493">Microtubule</keyword>
<comment type="subcellular location">
    <subcellularLocation>
        <location evidence="2 10">Cytoplasm</location>
        <location evidence="2 10">Cytoskeleton</location>
    </subcellularLocation>
    <subcellularLocation>
        <location evidence="1">Nucleus</location>
    </subcellularLocation>
</comment>
<keyword evidence="6" id="KW-0509">mRNA transport</keyword>
<dbReference type="SMART" id="SM01375">
    <property type="entry name" value="Dynein_light"/>
    <property type="match status" value="1"/>
</dbReference>
<keyword evidence="4 10" id="KW-0963">Cytoplasm</keyword>
<comment type="similarity">
    <text evidence="10">Belongs to the dynein light chain family.</text>
</comment>
<dbReference type="GO" id="GO:0005868">
    <property type="term" value="C:cytoplasmic dynein complex"/>
    <property type="evidence" value="ECO:0007669"/>
    <property type="project" value="TreeGrafter"/>
</dbReference>
<evidence type="ECO:0000256" key="8">
    <source>
        <dbReference type="ARBA" id="ARBA00023212"/>
    </source>
</evidence>
<dbReference type="CDD" id="cd21452">
    <property type="entry name" value="DLC-like_DYNLL1_DYNLL2"/>
    <property type="match status" value="1"/>
</dbReference>
<evidence type="ECO:0000256" key="2">
    <source>
        <dbReference type="ARBA" id="ARBA00004245"/>
    </source>
</evidence>
<keyword evidence="7" id="KW-0653">Protein transport</keyword>
<evidence type="ECO:0000256" key="4">
    <source>
        <dbReference type="ARBA" id="ARBA00022490"/>
    </source>
</evidence>
<keyword evidence="3" id="KW-0813">Transport</keyword>
<dbReference type="Gene3D" id="3.30.740.10">
    <property type="entry name" value="Protein Inhibitor Of Neuronal Nitric Oxide Synthase"/>
    <property type="match status" value="1"/>
</dbReference>